<comment type="caution">
    <text evidence="8">The sequence shown here is derived from an EMBL/GenBank/DDBJ whole genome shotgun (WGS) entry which is preliminary data.</text>
</comment>
<feature type="transmembrane region" description="Helical" evidence="6">
    <location>
        <begin position="513"/>
        <end position="536"/>
    </location>
</feature>
<evidence type="ECO:0000256" key="1">
    <source>
        <dbReference type="ARBA" id="ARBA00004651"/>
    </source>
</evidence>
<comment type="subcellular location">
    <subcellularLocation>
        <location evidence="1">Cell membrane</location>
        <topology evidence="1">Multi-pass membrane protein</topology>
    </subcellularLocation>
</comment>
<feature type="transmembrane region" description="Helical" evidence="6">
    <location>
        <begin position="688"/>
        <end position="709"/>
    </location>
</feature>
<dbReference type="Gene3D" id="1.20.1250.20">
    <property type="entry name" value="MFS general substrate transporter like domains"/>
    <property type="match status" value="1"/>
</dbReference>
<dbReference type="InterPro" id="IPR036259">
    <property type="entry name" value="MFS_trans_sf"/>
</dbReference>
<feature type="transmembrane region" description="Helical" evidence="6">
    <location>
        <begin position="205"/>
        <end position="230"/>
    </location>
</feature>
<keyword evidence="5 6" id="KW-0472">Membrane</keyword>
<feature type="transmembrane region" description="Helical" evidence="6">
    <location>
        <begin position="594"/>
        <end position="615"/>
    </location>
</feature>
<keyword evidence="9" id="KW-1185">Reference proteome</keyword>
<keyword evidence="4 6" id="KW-1133">Transmembrane helix</keyword>
<evidence type="ECO:0000256" key="4">
    <source>
        <dbReference type="ARBA" id="ARBA00022989"/>
    </source>
</evidence>
<evidence type="ECO:0000256" key="6">
    <source>
        <dbReference type="SAM" id="Phobius"/>
    </source>
</evidence>
<dbReference type="PANTHER" id="PTHR43124:SF3">
    <property type="entry name" value="CHLORAMPHENICOL EFFLUX PUMP RV0191"/>
    <property type="match status" value="1"/>
</dbReference>
<dbReference type="RefSeq" id="WP_068074726.1">
    <property type="nucleotide sequence ID" value="NZ_JBHSLU010000082.1"/>
</dbReference>
<reference evidence="9" key="1">
    <citation type="journal article" date="2019" name="Int. J. Syst. Evol. Microbiol.">
        <title>The Global Catalogue of Microorganisms (GCM) 10K type strain sequencing project: providing services to taxonomists for standard genome sequencing and annotation.</title>
        <authorList>
            <consortium name="The Broad Institute Genomics Platform"/>
            <consortium name="The Broad Institute Genome Sequencing Center for Infectious Disease"/>
            <person name="Wu L."/>
            <person name="Ma J."/>
        </authorList>
    </citation>
    <scope>NUCLEOTIDE SEQUENCE [LARGE SCALE GENOMIC DNA]</scope>
    <source>
        <strain evidence="9">CCUG 43117</strain>
    </source>
</reference>
<dbReference type="Pfam" id="PF07690">
    <property type="entry name" value="MFS_1"/>
    <property type="match status" value="1"/>
</dbReference>
<feature type="transmembrane region" description="Helical" evidence="6">
    <location>
        <begin position="174"/>
        <end position="193"/>
    </location>
</feature>
<feature type="transmembrane region" description="Helical" evidence="6">
    <location>
        <begin position="20"/>
        <end position="38"/>
    </location>
</feature>
<dbReference type="SUPFAM" id="SSF103473">
    <property type="entry name" value="MFS general substrate transporter"/>
    <property type="match status" value="1"/>
</dbReference>
<dbReference type="PROSITE" id="PS50850">
    <property type="entry name" value="MFS"/>
    <property type="match status" value="1"/>
</dbReference>
<feature type="transmembrane region" description="Helical" evidence="6">
    <location>
        <begin position="750"/>
        <end position="779"/>
    </location>
</feature>
<dbReference type="InterPro" id="IPR011701">
    <property type="entry name" value="MFS"/>
</dbReference>
<feature type="domain" description="Major facilitator superfamily (MFS) profile" evidence="7">
    <location>
        <begin position="384"/>
        <end position="786"/>
    </location>
</feature>
<feature type="transmembrane region" description="Helical" evidence="6">
    <location>
        <begin position="454"/>
        <end position="473"/>
    </location>
</feature>
<feature type="transmembrane region" description="Helical" evidence="6">
    <location>
        <begin position="627"/>
        <end position="646"/>
    </location>
</feature>
<proteinExistence type="predicted"/>
<keyword evidence="2" id="KW-1003">Cell membrane</keyword>
<protein>
    <submittedName>
        <fullName evidence="8">MFS transporter</fullName>
    </submittedName>
</protein>
<name>A0ABW0P870_9HYPH</name>
<dbReference type="InterPro" id="IPR020846">
    <property type="entry name" value="MFS_dom"/>
</dbReference>
<feature type="transmembrane region" description="Helical" evidence="6">
    <location>
        <begin position="479"/>
        <end position="501"/>
    </location>
</feature>
<feature type="transmembrane region" description="Helical" evidence="6">
    <location>
        <begin position="422"/>
        <end position="442"/>
    </location>
</feature>
<dbReference type="EMBL" id="JBHSLU010000082">
    <property type="protein sequence ID" value="MFC5508348.1"/>
    <property type="molecule type" value="Genomic_DNA"/>
</dbReference>
<feature type="transmembrane region" description="Helical" evidence="6">
    <location>
        <begin position="542"/>
        <end position="564"/>
    </location>
</feature>
<accession>A0ABW0P870</accession>
<evidence type="ECO:0000256" key="3">
    <source>
        <dbReference type="ARBA" id="ARBA00022692"/>
    </source>
</evidence>
<organism evidence="8 9">
    <name type="scientific">Bosea massiliensis</name>
    <dbReference type="NCBI Taxonomy" id="151419"/>
    <lineage>
        <taxon>Bacteria</taxon>
        <taxon>Pseudomonadati</taxon>
        <taxon>Pseudomonadota</taxon>
        <taxon>Alphaproteobacteria</taxon>
        <taxon>Hyphomicrobiales</taxon>
        <taxon>Boseaceae</taxon>
        <taxon>Bosea</taxon>
    </lineage>
</organism>
<dbReference type="InterPro" id="IPR050189">
    <property type="entry name" value="MFS_Efflux_Transporters"/>
</dbReference>
<evidence type="ECO:0000256" key="2">
    <source>
        <dbReference type="ARBA" id="ARBA00022475"/>
    </source>
</evidence>
<evidence type="ECO:0000259" key="7">
    <source>
        <dbReference type="PROSITE" id="PS50850"/>
    </source>
</evidence>
<evidence type="ECO:0000256" key="5">
    <source>
        <dbReference type="ARBA" id="ARBA00023136"/>
    </source>
</evidence>
<evidence type="ECO:0000313" key="9">
    <source>
        <dbReference type="Proteomes" id="UP001596060"/>
    </source>
</evidence>
<dbReference type="Proteomes" id="UP001596060">
    <property type="component" value="Unassembled WGS sequence"/>
</dbReference>
<sequence length="795" mass="83618">MATVSTREFLPLKRRAVEATMLGLVAILSLLLLLYVAFEDARRTMERFHSEKMVAQGQVVQNALESFVRPGLPLRHFVGFSGLVEPIIDGDRLVSSVAAYAASGERVFAVGPAAARFDGPARLKDTRAADIVVSAGAIEVVLPLDDRFERVGHIVLVTPRALIATQVEAAFKPLLGLAMLAAAAFALAVALLFPRQDGPLRLRWVGIGFISTFAITAALVVATLVSTYSLATQERAKSLADSLGQRLDDIVAFNLSFNDITGIGALLAEYRRANPDIRAAALIVDGRVIVHTDAGLEGGAWDHRSDDYEFAADLSPNGTARIQIRVALPRDVVFAQVLRSTKNFSALLVASGLFAALFVGLVHAFQRRSRIGRDASDDDAKAFSIDLIKPAFFLAVFSEHLSYAFLPQIIQSATLAAGLSKAWASAPFTIYYLTFAMALIAAGRLEQRMSARGLVVGGLALSAVGMTLMAIHLDFQSAVLARALSGMGQGILFIGTQAFVLTNSSQARRTRSGSIIVFGFQAGMIAGMAIGSLLFSSIHAAGVFRLAAVVAGATALYVGLALPVTRSSASSVARASLWRDVLTLMRDGAFARTALLIGIPAKAILTGAVLLGLPLLLAQLGFAKEDIGQITMLYAGAVIISSQLASARADRTADTRTLLFHGACLTALGLFVIASPGLSVPFALDLGAWPVTALIICGVVTIGIAHGFINAPIVTHVAETAAAGVVGPTRAAATYRLLERVGHVTGPLVMMQIFAVMGVTWSAFATIGVGILIMALLFLSAGRTTTAGRSNLSAA</sequence>
<feature type="transmembrane region" description="Helical" evidence="6">
    <location>
        <begin position="344"/>
        <end position="365"/>
    </location>
</feature>
<dbReference type="PANTHER" id="PTHR43124">
    <property type="entry name" value="PURINE EFFLUX PUMP PBUE"/>
    <property type="match status" value="1"/>
</dbReference>
<evidence type="ECO:0000313" key="8">
    <source>
        <dbReference type="EMBL" id="MFC5508348.1"/>
    </source>
</evidence>
<keyword evidence="3 6" id="KW-0812">Transmembrane</keyword>
<feature type="transmembrane region" description="Helical" evidence="6">
    <location>
        <begin position="658"/>
        <end position="682"/>
    </location>
</feature>
<gene>
    <name evidence="8" type="ORF">ACFPN9_24185</name>
</gene>